<sequence length="161" mass="18222">MVKTHRFAMSPVSFGPFKFSSSHHPQTYGQTEVVNRSLGNLLRSLIRDNAKQWDFILLQAEFAYKRSVNRTTGKSSLEVVYGWNSITPMDLVPVPEVGRFSKEGADQSEQIKELHRYKIELPGLYNVSATFNFAHLSPYKGDSDDELDSLSSLFQEGEDDA</sequence>
<dbReference type="SUPFAM" id="SSF53098">
    <property type="entry name" value="Ribonuclease H-like"/>
    <property type="match status" value="1"/>
</dbReference>
<feature type="region of interest" description="Disordered" evidence="1">
    <location>
        <begin position="142"/>
        <end position="161"/>
    </location>
</feature>
<keyword evidence="2" id="KW-0808">Transferase</keyword>
<dbReference type="PANTHER" id="PTHR37984">
    <property type="entry name" value="PROTEIN CBG26694"/>
    <property type="match status" value="1"/>
</dbReference>
<dbReference type="EMBL" id="BKCJ010038387">
    <property type="protein sequence ID" value="GEV91043.1"/>
    <property type="molecule type" value="Genomic_DNA"/>
</dbReference>
<evidence type="ECO:0000313" key="2">
    <source>
        <dbReference type="EMBL" id="GEV91043.1"/>
    </source>
</evidence>
<organism evidence="2">
    <name type="scientific">Tanacetum cinerariifolium</name>
    <name type="common">Dalmatian daisy</name>
    <name type="synonym">Chrysanthemum cinerariifolium</name>
    <dbReference type="NCBI Taxonomy" id="118510"/>
    <lineage>
        <taxon>Eukaryota</taxon>
        <taxon>Viridiplantae</taxon>
        <taxon>Streptophyta</taxon>
        <taxon>Embryophyta</taxon>
        <taxon>Tracheophyta</taxon>
        <taxon>Spermatophyta</taxon>
        <taxon>Magnoliopsida</taxon>
        <taxon>eudicotyledons</taxon>
        <taxon>Gunneridae</taxon>
        <taxon>Pentapetalae</taxon>
        <taxon>asterids</taxon>
        <taxon>campanulids</taxon>
        <taxon>Asterales</taxon>
        <taxon>Asteraceae</taxon>
        <taxon>Asteroideae</taxon>
        <taxon>Anthemideae</taxon>
        <taxon>Anthemidinae</taxon>
        <taxon>Tanacetum</taxon>
    </lineage>
</organism>
<dbReference type="InterPro" id="IPR036397">
    <property type="entry name" value="RNaseH_sf"/>
</dbReference>
<protein>
    <submittedName>
        <fullName evidence="2">RNA-directed DNA polymerase</fullName>
    </submittedName>
</protein>
<dbReference type="InterPro" id="IPR050951">
    <property type="entry name" value="Retrovirus_Pol_polyprotein"/>
</dbReference>
<dbReference type="AlphaFoldDB" id="A0A699GSI7"/>
<dbReference type="PANTHER" id="PTHR37984:SF5">
    <property type="entry name" value="PROTEIN NYNRIN-LIKE"/>
    <property type="match status" value="1"/>
</dbReference>
<reference evidence="2" key="1">
    <citation type="journal article" date="2019" name="Sci. Rep.">
        <title>Draft genome of Tanacetum cinerariifolium, the natural source of mosquito coil.</title>
        <authorList>
            <person name="Yamashiro T."/>
            <person name="Shiraishi A."/>
            <person name="Satake H."/>
            <person name="Nakayama K."/>
        </authorList>
    </citation>
    <scope>NUCLEOTIDE SEQUENCE</scope>
</reference>
<accession>A0A699GSI7</accession>
<name>A0A699GSI7_TANCI</name>
<proteinExistence type="predicted"/>
<dbReference type="GO" id="GO:0003964">
    <property type="term" value="F:RNA-directed DNA polymerase activity"/>
    <property type="evidence" value="ECO:0007669"/>
    <property type="project" value="UniProtKB-KW"/>
</dbReference>
<keyword evidence="2" id="KW-0695">RNA-directed DNA polymerase</keyword>
<dbReference type="GO" id="GO:0003676">
    <property type="term" value="F:nucleic acid binding"/>
    <property type="evidence" value="ECO:0007669"/>
    <property type="project" value="InterPro"/>
</dbReference>
<dbReference type="Gene3D" id="3.30.420.10">
    <property type="entry name" value="Ribonuclease H-like superfamily/Ribonuclease H"/>
    <property type="match status" value="1"/>
</dbReference>
<dbReference type="InterPro" id="IPR012337">
    <property type="entry name" value="RNaseH-like_sf"/>
</dbReference>
<gene>
    <name evidence="2" type="ORF">Tci_163020</name>
</gene>
<evidence type="ECO:0000256" key="1">
    <source>
        <dbReference type="SAM" id="MobiDB-lite"/>
    </source>
</evidence>
<keyword evidence="2" id="KW-0548">Nucleotidyltransferase</keyword>
<comment type="caution">
    <text evidence="2">The sequence shown here is derived from an EMBL/GenBank/DDBJ whole genome shotgun (WGS) entry which is preliminary data.</text>
</comment>